<accession>A0A1L9NAT5</accession>
<evidence type="ECO:0000313" key="2">
    <source>
        <dbReference type="Proteomes" id="UP000184304"/>
    </source>
</evidence>
<sequence length="87" mass="10053">MLEGCCLWIVFACEISGILRFFSCEEGYFLVHFSFHRLSRVEAVYLAIQHINACVYQLDWIDVAWLRGNPEGCQGRLVILLLRIGTE</sequence>
<keyword evidence="2" id="KW-1185">Reference proteome</keyword>
<reference evidence="2" key="1">
    <citation type="journal article" date="2017" name="Genome Biol.">
        <title>Comparative genomics reveals high biological diversity and specific adaptations in the industrially and medically important fungal genus Aspergillus.</title>
        <authorList>
            <person name="de Vries R.P."/>
            <person name="Riley R."/>
            <person name="Wiebenga A."/>
            <person name="Aguilar-Osorio G."/>
            <person name="Amillis S."/>
            <person name="Uchima C.A."/>
            <person name="Anderluh G."/>
            <person name="Asadollahi M."/>
            <person name="Askin M."/>
            <person name="Barry K."/>
            <person name="Battaglia E."/>
            <person name="Bayram O."/>
            <person name="Benocci T."/>
            <person name="Braus-Stromeyer S.A."/>
            <person name="Caldana C."/>
            <person name="Canovas D."/>
            <person name="Cerqueira G.C."/>
            <person name="Chen F."/>
            <person name="Chen W."/>
            <person name="Choi C."/>
            <person name="Clum A."/>
            <person name="Dos Santos R.A."/>
            <person name="Damasio A.R."/>
            <person name="Diallinas G."/>
            <person name="Emri T."/>
            <person name="Fekete E."/>
            <person name="Flipphi M."/>
            <person name="Freyberg S."/>
            <person name="Gallo A."/>
            <person name="Gournas C."/>
            <person name="Habgood R."/>
            <person name="Hainaut M."/>
            <person name="Harispe M.L."/>
            <person name="Henrissat B."/>
            <person name="Hilden K.S."/>
            <person name="Hope R."/>
            <person name="Hossain A."/>
            <person name="Karabika E."/>
            <person name="Karaffa L."/>
            <person name="Karanyi Z."/>
            <person name="Krasevec N."/>
            <person name="Kuo A."/>
            <person name="Kusch H."/>
            <person name="LaButti K."/>
            <person name="Lagendijk E.L."/>
            <person name="Lapidus A."/>
            <person name="Levasseur A."/>
            <person name="Lindquist E."/>
            <person name="Lipzen A."/>
            <person name="Logrieco A.F."/>
            <person name="MacCabe A."/>
            <person name="Maekelae M.R."/>
            <person name="Malavazi I."/>
            <person name="Melin P."/>
            <person name="Meyer V."/>
            <person name="Mielnichuk N."/>
            <person name="Miskei M."/>
            <person name="Molnar A.P."/>
            <person name="Mule G."/>
            <person name="Ngan C.Y."/>
            <person name="Orejas M."/>
            <person name="Orosz E."/>
            <person name="Ouedraogo J.P."/>
            <person name="Overkamp K.M."/>
            <person name="Park H.-S."/>
            <person name="Perrone G."/>
            <person name="Piumi F."/>
            <person name="Punt P.J."/>
            <person name="Ram A.F."/>
            <person name="Ramon A."/>
            <person name="Rauscher S."/>
            <person name="Record E."/>
            <person name="Riano-Pachon D.M."/>
            <person name="Robert V."/>
            <person name="Roehrig J."/>
            <person name="Ruller R."/>
            <person name="Salamov A."/>
            <person name="Salih N.S."/>
            <person name="Samson R.A."/>
            <person name="Sandor E."/>
            <person name="Sanguinetti M."/>
            <person name="Schuetze T."/>
            <person name="Sepcic K."/>
            <person name="Shelest E."/>
            <person name="Sherlock G."/>
            <person name="Sophianopoulou V."/>
            <person name="Squina F.M."/>
            <person name="Sun H."/>
            <person name="Susca A."/>
            <person name="Todd R.B."/>
            <person name="Tsang A."/>
            <person name="Unkles S.E."/>
            <person name="van de Wiele N."/>
            <person name="van Rossen-Uffink D."/>
            <person name="Oliveira J.V."/>
            <person name="Vesth T.C."/>
            <person name="Visser J."/>
            <person name="Yu J.-H."/>
            <person name="Zhou M."/>
            <person name="Andersen M.R."/>
            <person name="Archer D.B."/>
            <person name="Baker S.E."/>
            <person name="Benoit I."/>
            <person name="Brakhage A.A."/>
            <person name="Braus G.H."/>
            <person name="Fischer R."/>
            <person name="Frisvad J.C."/>
            <person name="Goldman G.H."/>
            <person name="Houbraken J."/>
            <person name="Oakley B."/>
            <person name="Pocsi I."/>
            <person name="Scazzocchio C."/>
            <person name="Seiboth B."/>
            <person name="vanKuyk P.A."/>
            <person name="Wortman J."/>
            <person name="Dyer P.S."/>
            <person name="Grigoriev I.V."/>
        </authorList>
    </citation>
    <scope>NUCLEOTIDE SEQUENCE [LARGE SCALE GENOMIC DNA]</scope>
    <source>
        <strain evidence="2">CBS 134.48</strain>
    </source>
</reference>
<organism evidence="1 2">
    <name type="scientific">Aspergillus tubingensis (strain CBS 134.48)</name>
    <dbReference type="NCBI Taxonomy" id="767770"/>
    <lineage>
        <taxon>Eukaryota</taxon>
        <taxon>Fungi</taxon>
        <taxon>Dikarya</taxon>
        <taxon>Ascomycota</taxon>
        <taxon>Pezizomycotina</taxon>
        <taxon>Eurotiomycetes</taxon>
        <taxon>Eurotiomycetidae</taxon>
        <taxon>Eurotiales</taxon>
        <taxon>Aspergillaceae</taxon>
        <taxon>Aspergillus</taxon>
        <taxon>Aspergillus subgen. Circumdati</taxon>
    </lineage>
</organism>
<dbReference type="Proteomes" id="UP000184304">
    <property type="component" value="Unassembled WGS sequence"/>
</dbReference>
<name>A0A1L9NAT5_ASPTC</name>
<evidence type="ECO:0000313" key="1">
    <source>
        <dbReference type="EMBL" id="OJI86406.1"/>
    </source>
</evidence>
<proteinExistence type="predicted"/>
<gene>
    <name evidence="1" type="ORF">ASPTUDRAFT_464656</name>
</gene>
<dbReference type="AlphaFoldDB" id="A0A1L9NAT5"/>
<dbReference type="EMBL" id="KV878187">
    <property type="protein sequence ID" value="OJI86406.1"/>
    <property type="molecule type" value="Genomic_DNA"/>
</dbReference>
<protein>
    <submittedName>
        <fullName evidence="1">Uncharacterized protein</fullName>
    </submittedName>
</protein>
<dbReference type="VEuPathDB" id="FungiDB:ASPTUDRAFT_464656"/>